<reference evidence="1 2" key="1">
    <citation type="submission" date="2018-03" db="EMBL/GenBank/DDBJ databases">
        <title>Genomic Encyclopedia of Archaeal and Bacterial Type Strains, Phase II (KMG-II): from individual species to whole genera.</title>
        <authorList>
            <person name="Goeker M."/>
        </authorList>
    </citation>
    <scope>NUCLEOTIDE SEQUENCE [LARGE SCALE GENOMIC DNA]</scope>
    <source>
        <strain evidence="1 2">DSM 45211</strain>
    </source>
</reference>
<dbReference type="EMBL" id="PYGE01000002">
    <property type="protein sequence ID" value="PSL06621.1"/>
    <property type="molecule type" value="Genomic_DNA"/>
</dbReference>
<proteinExistence type="predicted"/>
<gene>
    <name evidence="1" type="ORF">CLV30_1025</name>
</gene>
<evidence type="ECO:0000313" key="2">
    <source>
        <dbReference type="Proteomes" id="UP000243528"/>
    </source>
</evidence>
<accession>A0A2P8EAX6</accession>
<dbReference type="Proteomes" id="UP000243528">
    <property type="component" value="Unassembled WGS sequence"/>
</dbReference>
<sequence length="84" mass="9546">MVHTYDAANGVTRSTEATTIRSIDMHLINEALARAQHTERLDVAERERQAHRVVATRRLQRRAARAARRARRLANAAVVMDTRS</sequence>
<dbReference type="RefSeq" id="WP_106535667.1">
    <property type="nucleotide sequence ID" value="NZ_ML142898.1"/>
</dbReference>
<evidence type="ECO:0000313" key="1">
    <source>
        <dbReference type="EMBL" id="PSL06621.1"/>
    </source>
</evidence>
<name>A0A2P8EAX6_9ACTN</name>
<protein>
    <submittedName>
        <fullName evidence="1">Uncharacterized protein</fullName>
    </submittedName>
</protein>
<dbReference type="AlphaFoldDB" id="A0A2P8EAX6"/>
<keyword evidence="2" id="KW-1185">Reference proteome</keyword>
<comment type="caution">
    <text evidence="1">The sequence shown here is derived from an EMBL/GenBank/DDBJ whole genome shotgun (WGS) entry which is preliminary data.</text>
</comment>
<organism evidence="1 2">
    <name type="scientific">Haloactinopolyspora alba</name>
    <dbReference type="NCBI Taxonomy" id="648780"/>
    <lineage>
        <taxon>Bacteria</taxon>
        <taxon>Bacillati</taxon>
        <taxon>Actinomycetota</taxon>
        <taxon>Actinomycetes</taxon>
        <taxon>Jiangellales</taxon>
        <taxon>Jiangellaceae</taxon>
        <taxon>Haloactinopolyspora</taxon>
    </lineage>
</organism>